<evidence type="ECO:0000313" key="1">
    <source>
        <dbReference type="EMBL" id="ABM62306.1"/>
    </source>
</evidence>
<dbReference type="STRING" id="349124.Hhal_1539"/>
<dbReference type="RefSeq" id="WP_011814328.1">
    <property type="nucleotide sequence ID" value="NC_008789.1"/>
</dbReference>
<proteinExistence type="predicted"/>
<evidence type="ECO:0008006" key="3">
    <source>
        <dbReference type="Google" id="ProtNLM"/>
    </source>
</evidence>
<dbReference type="HOGENOM" id="CLU_062407_0_0_6"/>
<keyword evidence="2" id="KW-1185">Reference proteome</keyword>
<dbReference type="Proteomes" id="UP000000647">
    <property type="component" value="Chromosome"/>
</dbReference>
<reference evidence="2" key="1">
    <citation type="submission" date="2006-12" db="EMBL/GenBank/DDBJ databases">
        <title>Complete sequence of Halorhodospira halophila SL1.</title>
        <authorList>
            <consortium name="US DOE Joint Genome Institute"/>
            <person name="Copeland A."/>
            <person name="Lucas S."/>
            <person name="Lapidus A."/>
            <person name="Barry K."/>
            <person name="Detter J.C."/>
            <person name="Glavina del Rio T."/>
            <person name="Hammon N."/>
            <person name="Israni S."/>
            <person name="Dalin E."/>
            <person name="Tice H."/>
            <person name="Pitluck S."/>
            <person name="Saunders E."/>
            <person name="Brettin T."/>
            <person name="Bruce D."/>
            <person name="Han C."/>
            <person name="Tapia R."/>
            <person name="Schmutz J."/>
            <person name="Larimer F."/>
            <person name="Land M."/>
            <person name="Hauser L."/>
            <person name="Kyrpides N."/>
            <person name="Mikhailova N."/>
            <person name="Hoff W."/>
            <person name="Richardson P."/>
        </authorList>
    </citation>
    <scope>NUCLEOTIDE SEQUENCE [LARGE SCALE GENOMIC DNA]</scope>
    <source>
        <strain evidence="2">DSM 244 / SL1</strain>
    </source>
</reference>
<organism evidence="1 2">
    <name type="scientific">Halorhodospira halophila (strain DSM 244 / SL1)</name>
    <name type="common">Ectothiorhodospira halophila (strain DSM 244 / SL1)</name>
    <dbReference type="NCBI Taxonomy" id="349124"/>
    <lineage>
        <taxon>Bacteria</taxon>
        <taxon>Pseudomonadati</taxon>
        <taxon>Pseudomonadota</taxon>
        <taxon>Gammaproteobacteria</taxon>
        <taxon>Chromatiales</taxon>
        <taxon>Ectothiorhodospiraceae</taxon>
        <taxon>Halorhodospira</taxon>
    </lineage>
</organism>
<evidence type="ECO:0000313" key="2">
    <source>
        <dbReference type="Proteomes" id="UP000000647"/>
    </source>
</evidence>
<accession>A1WX94</accession>
<dbReference type="InterPro" id="IPR039498">
    <property type="entry name" value="NTP_transf_5"/>
</dbReference>
<reference evidence="1 2" key="2">
    <citation type="journal article" date="2013" name="Stand. Genomic Sci.">
        <title>Complete genome sequence of Halorhodospira halophila SL1.</title>
        <authorList>
            <person name="Challacombe J.F."/>
            <person name="Majid S."/>
            <person name="Deole R."/>
            <person name="Brettin T.S."/>
            <person name="Bruce D."/>
            <person name="Delano S.F."/>
            <person name="Detter J.C."/>
            <person name="Gleasner C.D."/>
            <person name="Han C.S."/>
            <person name="Misra M."/>
            <person name="Reitenga K.G."/>
            <person name="Mikhailova N."/>
            <person name="Woyke T."/>
            <person name="Pitluck S."/>
            <person name="Nolan M."/>
            <person name="Land M.L."/>
            <person name="Saunders E."/>
            <person name="Tapia R."/>
            <person name="Lapidus A."/>
            <person name="Ivanova N."/>
            <person name="Hoff W.D."/>
        </authorList>
    </citation>
    <scope>NUCLEOTIDE SEQUENCE [LARGE SCALE GENOMIC DNA]</scope>
    <source>
        <strain evidence="2">DSM 244 / SL1</strain>
    </source>
</reference>
<dbReference type="AlphaFoldDB" id="A1WX94"/>
<dbReference type="eggNOG" id="ENOG502Z95A">
    <property type="taxonomic scope" value="Bacteria"/>
</dbReference>
<protein>
    <recommendedName>
        <fullName evidence="3">Nucleotidyltransferase family protein</fullName>
    </recommendedName>
</protein>
<dbReference type="KEGG" id="hha:Hhal_1539"/>
<gene>
    <name evidence="1" type="ordered locus">Hhal_1539</name>
</gene>
<sequence>MTRWPLNPAHALGQGLAWPETLAGFPESLWTGILAVGRENLLLGALWHRAVSCGVEGQLPEWVAGHLWGAAATAETNAAALRWELQQLDRGVLRRFTAPVALKGGAYLLAGLPNAAGRIVADIDLLAQKAEVERVESALFYEGWAGTHHDAYDQRYYRQWMHELPPLQHRKRGTTLDLHHNILPETFAVVVDPAPIFEHAAPAPGLHWLRLPAPRHLVLHAIVHLFSETDWDRGLRDLYDIHSLLEHFHQQHGDRFWEALLDEAEAMRLLWLVEPAVWCCRRRFGTPVPQAAVERLSHHTPGFLGKRIVRPAFEHALNGHLSTTPRADALARGLMLVRGHWLKMPPWLLVRHLFYKAFRAPRDLDAEAAQMDPQQHG</sequence>
<name>A1WX94_HALHL</name>
<dbReference type="EMBL" id="CP000544">
    <property type="protein sequence ID" value="ABM62306.1"/>
    <property type="molecule type" value="Genomic_DNA"/>
</dbReference>
<dbReference type="Pfam" id="PF14907">
    <property type="entry name" value="NTP_transf_5"/>
    <property type="match status" value="1"/>
</dbReference>